<name>A0A8D2LZI3_ZONAL</name>
<dbReference type="Ensembl" id="ENSZALT00000000691.1">
    <property type="protein sequence ID" value="ENSZALP00000000417.1"/>
    <property type="gene ID" value="ENSZALG00000000484.1"/>
</dbReference>
<keyword evidence="4" id="KW-1185">Reference proteome</keyword>
<evidence type="ECO:0000313" key="3">
    <source>
        <dbReference type="Ensembl" id="ENSZALP00000000417.1"/>
    </source>
</evidence>
<evidence type="ECO:0000313" key="4">
    <source>
        <dbReference type="Proteomes" id="UP000694413"/>
    </source>
</evidence>
<dbReference type="InterPro" id="IPR007110">
    <property type="entry name" value="Ig-like_dom"/>
</dbReference>
<evidence type="ECO:0000259" key="2">
    <source>
        <dbReference type="PROSITE" id="PS50835"/>
    </source>
</evidence>
<proteinExistence type="predicted"/>
<reference evidence="3" key="1">
    <citation type="submission" date="2025-08" db="UniProtKB">
        <authorList>
            <consortium name="Ensembl"/>
        </authorList>
    </citation>
    <scope>IDENTIFICATION</scope>
</reference>
<dbReference type="Proteomes" id="UP000694413">
    <property type="component" value="Unassembled WGS sequence"/>
</dbReference>
<evidence type="ECO:0000256" key="1">
    <source>
        <dbReference type="SAM" id="MobiDB-lite"/>
    </source>
</evidence>
<accession>A0A8D2LZI3</accession>
<dbReference type="SUPFAM" id="SSF48726">
    <property type="entry name" value="Immunoglobulin"/>
    <property type="match status" value="1"/>
</dbReference>
<dbReference type="AlphaFoldDB" id="A0A8D2LZI3"/>
<dbReference type="PROSITE" id="PS50835">
    <property type="entry name" value="IG_LIKE"/>
    <property type="match status" value="1"/>
</dbReference>
<feature type="domain" description="Ig-like" evidence="2">
    <location>
        <begin position="32"/>
        <end position="121"/>
    </location>
</feature>
<protein>
    <recommendedName>
        <fullName evidence="2">Ig-like domain-containing protein</fullName>
    </recommendedName>
</protein>
<feature type="region of interest" description="Disordered" evidence="1">
    <location>
        <begin position="131"/>
        <end position="153"/>
    </location>
</feature>
<dbReference type="InterPro" id="IPR036179">
    <property type="entry name" value="Ig-like_dom_sf"/>
</dbReference>
<organism evidence="3 4">
    <name type="scientific">Zonotrichia albicollis</name>
    <name type="common">White-throated sparrow</name>
    <name type="synonym">Fringilla albicollis</name>
    <dbReference type="NCBI Taxonomy" id="44394"/>
    <lineage>
        <taxon>Eukaryota</taxon>
        <taxon>Metazoa</taxon>
        <taxon>Chordata</taxon>
        <taxon>Craniata</taxon>
        <taxon>Vertebrata</taxon>
        <taxon>Euteleostomi</taxon>
        <taxon>Archelosauria</taxon>
        <taxon>Archosauria</taxon>
        <taxon>Dinosauria</taxon>
        <taxon>Saurischia</taxon>
        <taxon>Theropoda</taxon>
        <taxon>Coelurosauria</taxon>
        <taxon>Aves</taxon>
        <taxon>Neognathae</taxon>
        <taxon>Neoaves</taxon>
        <taxon>Telluraves</taxon>
        <taxon>Australaves</taxon>
        <taxon>Passeriformes</taxon>
        <taxon>Passerellidae</taxon>
        <taxon>Zonotrichia</taxon>
    </lineage>
</organism>
<reference evidence="3" key="2">
    <citation type="submission" date="2025-09" db="UniProtKB">
        <authorList>
            <consortium name="Ensembl"/>
        </authorList>
    </citation>
    <scope>IDENTIFICATION</scope>
</reference>
<sequence length="153" mass="17016">MPKKLKEPKNYCKDNNNLLNNLTWTLLLEQNPTLALAGWCPLSPTGAQTTQLLVEPPWMLAVLWDWVTLTCQGSGTAGSTTWYMDGQRWWREGQNCLAVTKRGTYICDRPGTGLSPPVTVSNGPSMWDIRAPTSAWPPTSWDRTAPRVPGTQS</sequence>